<name>A0A4Y7T918_COPMI</name>
<feature type="compositionally biased region" description="Acidic residues" evidence="1">
    <location>
        <begin position="231"/>
        <end position="242"/>
    </location>
</feature>
<feature type="region of interest" description="Disordered" evidence="1">
    <location>
        <begin position="221"/>
        <end position="243"/>
    </location>
</feature>
<dbReference type="Proteomes" id="UP000298030">
    <property type="component" value="Unassembled WGS sequence"/>
</dbReference>
<keyword evidence="3" id="KW-1185">Reference proteome</keyword>
<sequence length="355" mass="38155">MPSTSQATPTMTNSESQQRGRNASPKRLVSSAQNSRANSIVPIPKPTPVVEASTSSDPPVEEKEDEQPTSDANANTEERPKVTLVERVTTEWTRPAATRPQERPSQLAHPTQTVNDPTASESLAIAAAEYPWLYMSSTLDACFQNDAPQPPNQPSTRDESGSGGDEAGPSTSQALPTEKLKFVDEESDKFAKTAPAVMQAFHAHGEAYSRIEAGALKLALHGPESKNPTGEDVEGSDDGYDDGEAKMQVYRDMLDELEKLHTQALALESSLVELTESFSESKPTSVPGDEEEADAGEPSKQPEEPSAKSQILSLIAASLPVLRARIMNISMAQELVDSALENVSIGLRMESLGIE</sequence>
<accession>A0A4Y7T918</accession>
<gene>
    <name evidence="2" type="ORF">FA13DRAFT_567849</name>
</gene>
<feature type="region of interest" description="Disordered" evidence="1">
    <location>
        <begin position="276"/>
        <end position="308"/>
    </location>
</feature>
<protein>
    <submittedName>
        <fullName evidence="2">Uncharacterized protein</fullName>
    </submittedName>
</protein>
<feature type="compositionally biased region" description="Polar residues" evidence="1">
    <location>
        <begin position="108"/>
        <end position="120"/>
    </location>
</feature>
<evidence type="ECO:0000313" key="2">
    <source>
        <dbReference type="EMBL" id="TEB30102.1"/>
    </source>
</evidence>
<comment type="caution">
    <text evidence="2">The sequence shown here is derived from an EMBL/GenBank/DDBJ whole genome shotgun (WGS) entry which is preliminary data.</text>
</comment>
<organism evidence="2 3">
    <name type="scientific">Coprinellus micaceus</name>
    <name type="common">Glistening ink-cap mushroom</name>
    <name type="synonym">Coprinus micaceus</name>
    <dbReference type="NCBI Taxonomy" id="71717"/>
    <lineage>
        <taxon>Eukaryota</taxon>
        <taxon>Fungi</taxon>
        <taxon>Dikarya</taxon>
        <taxon>Basidiomycota</taxon>
        <taxon>Agaricomycotina</taxon>
        <taxon>Agaricomycetes</taxon>
        <taxon>Agaricomycetidae</taxon>
        <taxon>Agaricales</taxon>
        <taxon>Agaricineae</taxon>
        <taxon>Psathyrellaceae</taxon>
        <taxon>Coprinellus</taxon>
    </lineage>
</organism>
<proteinExistence type="predicted"/>
<evidence type="ECO:0000313" key="3">
    <source>
        <dbReference type="Proteomes" id="UP000298030"/>
    </source>
</evidence>
<reference evidence="2 3" key="1">
    <citation type="journal article" date="2019" name="Nat. Ecol. Evol.">
        <title>Megaphylogeny resolves global patterns of mushroom evolution.</title>
        <authorList>
            <person name="Varga T."/>
            <person name="Krizsan K."/>
            <person name="Foldi C."/>
            <person name="Dima B."/>
            <person name="Sanchez-Garcia M."/>
            <person name="Sanchez-Ramirez S."/>
            <person name="Szollosi G.J."/>
            <person name="Szarkandi J.G."/>
            <person name="Papp V."/>
            <person name="Albert L."/>
            <person name="Andreopoulos W."/>
            <person name="Angelini C."/>
            <person name="Antonin V."/>
            <person name="Barry K.W."/>
            <person name="Bougher N.L."/>
            <person name="Buchanan P."/>
            <person name="Buyck B."/>
            <person name="Bense V."/>
            <person name="Catcheside P."/>
            <person name="Chovatia M."/>
            <person name="Cooper J."/>
            <person name="Damon W."/>
            <person name="Desjardin D."/>
            <person name="Finy P."/>
            <person name="Geml J."/>
            <person name="Haridas S."/>
            <person name="Hughes K."/>
            <person name="Justo A."/>
            <person name="Karasinski D."/>
            <person name="Kautmanova I."/>
            <person name="Kiss B."/>
            <person name="Kocsube S."/>
            <person name="Kotiranta H."/>
            <person name="LaButti K.M."/>
            <person name="Lechner B.E."/>
            <person name="Liimatainen K."/>
            <person name="Lipzen A."/>
            <person name="Lukacs Z."/>
            <person name="Mihaltcheva S."/>
            <person name="Morgado L.N."/>
            <person name="Niskanen T."/>
            <person name="Noordeloos M.E."/>
            <person name="Ohm R.A."/>
            <person name="Ortiz-Santana B."/>
            <person name="Ovrebo C."/>
            <person name="Racz N."/>
            <person name="Riley R."/>
            <person name="Savchenko A."/>
            <person name="Shiryaev A."/>
            <person name="Soop K."/>
            <person name="Spirin V."/>
            <person name="Szebenyi C."/>
            <person name="Tomsovsky M."/>
            <person name="Tulloss R.E."/>
            <person name="Uehling J."/>
            <person name="Grigoriev I.V."/>
            <person name="Vagvolgyi C."/>
            <person name="Papp T."/>
            <person name="Martin F.M."/>
            <person name="Miettinen O."/>
            <person name="Hibbett D.S."/>
            <person name="Nagy L.G."/>
        </authorList>
    </citation>
    <scope>NUCLEOTIDE SEQUENCE [LARGE SCALE GENOMIC DNA]</scope>
    <source>
        <strain evidence="2 3">FP101781</strain>
    </source>
</reference>
<dbReference type="EMBL" id="QPFP01000024">
    <property type="protein sequence ID" value="TEB30102.1"/>
    <property type="molecule type" value="Genomic_DNA"/>
</dbReference>
<dbReference type="AlphaFoldDB" id="A0A4Y7T918"/>
<feature type="compositionally biased region" description="Polar residues" evidence="1">
    <location>
        <begin position="1"/>
        <end position="21"/>
    </location>
</feature>
<dbReference type="OrthoDB" id="2803656at2759"/>
<feature type="region of interest" description="Disordered" evidence="1">
    <location>
        <begin position="142"/>
        <end position="178"/>
    </location>
</feature>
<dbReference type="STRING" id="71717.A0A4Y7T918"/>
<evidence type="ECO:0000256" key="1">
    <source>
        <dbReference type="SAM" id="MobiDB-lite"/>
    </source>
</evidence>
<feature type="region of interest" description="Disordered" evidence="1">
    <location>
        <begin position="1"/>
        <end position="120"/>
    </location>
</feature>